<feature type="transmembrane region" description="Helical" evidence="1">
    <location>
        <begin position="204"/>
        <end position="230"/>
    </location>
</feature>
<sequence length="403" mass="47290">MLEKIKPYMNIRYFLYFFSFIAGWPCVFYLIGWLPHYTVNYLLLFALAILFVVIRNEYRLPRPITLLLVLQVVTWGLYVVIHGIDMSYFTRILMLCITYMFLEMQLSGERLDFVKTYNWWLVFQVVAGTLGFLLVVAGILQPIFEFREMDMRTGYFFGLFTTNTYFEGLVRNAGFYDEPGALAFWGMYALLINKLFVNNKKVEVLLIAGLISTLSLAYFIQIAMYGFFFYKEKGRKLLPYIMAFILALVLISSFNERMNRAIFGRMEYNEETGTISGDNRSMMTKVCWDIFLESPIIGQGARHLIEISQEKRVFVGANPNFTLACDGLIGQIIVWSPFFFLLTLRRYDKKYEWAFWLLITGFLQRPYDGTQLLYPLMSFTIVLHAYLQVKNMYESKPKTKYLA</sequence>
<keyword evidence="1" id="KW-0472">Membrane</keyword>
<dbReference type="EMBL" id="JACJMO010000010">
    <property type="protein sequence ID" value="MBM6857662.1"/>
    <property type="molecule type" value="Genomic_DNA"/>
</dbReference>
<organism evidence="2 3">
    <name type="scientific">Caecibacteroides pullorum</name>
    <dbReference type="NCBI Taxonomy" id="2725562"/>
    <lineage>
        <taxon>Bacteria</taxon>
        <taxon>Pseudomonadati</taxon>
        <taxon>Bacteroidota</taxon>
        <taxon>Bacteroidia</taxon>
        <taxon>Bacteroidales</taxon>
        <taxon>Bacteroidaceae</taxon>
        <taxon>Caecibacteroides</taxon>
    </lineage>
</organism>
<dbReference type="Proteomes" id="UP000698924">
    <property type="component" value="Unassembled WGS sequence"/>
</dbReference>
<keyword evidence="1" id="KW-1133">Transmembrane helix</keyword>
<keyword evidence="1" id="KW-0812">Transmembrane</keyword>
<evidence type="ECO:0000313" key="3">
    <source>
        <dbReference type="Proteomes" id="UP000698924"/>
    </source>
</evidence>
<evidence type="ECO:0000313" key="2">
    <source>
        <dbReference type="EMBL" id="MBM6857662.1"/>
    </source>
</evidence>
<keyword evidence="3" id="KW-1185">Reference proteome</keyword>
<keyword evidence="2" id="KW-0436">Ligase</keyword>
<protein>
    <submittedName>
        <fullName evidence="2">O-antigen ligase family protein</fullName>
    </submittedName>
</protein>
<feature type="transmembrane region" description="Helical" evidence="1">
    <location>
        <begin position="37"/>
        <end position="54"/>
    </location>
</feature>
<gene>
    <name evidence="2" type="ORF">H6D15_08635</name>
</gene>
<feature type="transmembrane region" description="Helical" evidence="1">
    <location>
        <begin position="321"/>
        <end position="344"/>
    </location>
</feature>
<name>A0AA40ZTD6_9BACT</name>
<feature type="transmembrane region" description="Helical" evidence="1">
    <location>
        <begin position="12"/>
        <end position="31"/>
    </location>
</feature>
<comment type="caution">
    <text evidence="2">The sequence shown here is derived from an EMBL/GenBank/DDBJ whole genome shotgun (WGS) entry which is preliminary data.</text>
</comment>
<proteinExistence type="predicted"/>
<evidence type="ECO:0000256" key="1">
    <source>
        <dbReference type="SAM" id="Phobius"/>
    </source>
</evidence>
<accession>A0AA40ZTD6</accession>
<dbReference type="GO" id="GO:0016874">
    <property type="term" value="F:ligase activity"/>
    <property type="evidence" value="ECO:0007669"/>
    <property type="project" value="UniProtKB-KW"/>
</dbReference>
<reference evidence="2 3" key="1">
    <citation type="journal article" date="2021" name="Sci. Rep.">
        <title>The distribution of antibiotic resistance genes in chicken gut microbiota commensals.</title>
        <authorList>
            <person name="Juricova H."/>
            <person name="Matiasovicova J."/>
            <person name="Kubasova T."/>
            <person name="Cejkova D."/>
            <person name="Rychlik I."/>
        </authorList>
    </citation>
    <scope>NUCLEOTIDE SEQUENCE [LARGE SCALE GENOMIC DNA]</scope>
    <source>
        <strain evidence="2 3">An421</strain>
    </source>
</reference>
<feature type="transmembrane region" description="Helical" evidence="1">
    <location>
        <begin position="66"/>
        <end position="82"/>
    </location>
</feature>
<dbReference type="AlphaFoldDB" id="A0AA40ZTD6"/>
<feature type="transmembrane region" description="Helical" evidence="1">
    <location>
        <begin position="237"/>
        <end position="254"/>
    </location>
</feature>
<feature type="transmembrane region" description="Helical" evidence="1">
    <location>
        <begin position="373"/>
        <end position="389"/>
    </location>
</feature>
<feature type="transmembrane region" description="Helical" evidence="1">
    <location>
        <begin position="119"/>
        <end position="144"/>
    </location>
</feature>